<reference evidence="2" key="1">
    <citation type="submission" date="2020-05" db="EMBL/GenBank/DDBJ databases">
        <authorList>
            <person name="Zhu T."/>
            <person name="Keshari N."/>
            <person name="Lu X."/>
        </authorList>
    </citation>
    <scope>NUCLEOTIDE SEQUENCE</scope>
    <source>
        <strain evidence="2">NK1-22</strain>
    </source>
</reference>
<keyword evidence="1" id="KW-0472">Membrane</keyword>
<evidence type="ECO:0000313" key="2">
    <source>
        <dbReference type="EMBL" id="WOB42427.1"/>
    </source>
</evidence>
<dbReference type="KEGG" id="tog:HNI00_04100"/>
<name>A0AA96YLL0_9CYAN</name>
<keyword evidence="1" id="KW-0812">Transmembrane</keyword>
<dbReference type="RefSeq" id="WP_316790920.1">
    <property type="nucleotide sequence ID" value="NZ_CP053540.1"/>
</dbReference>
<proteinExistence type="predicted"/>
<accession>A0AA96YLL0</accession>
<gene>
    <name evidence="2" type="ORF">HNI00_04100</name>
</gene>
<keyword evidence="1" id="KW-1133">Transmembrane helix</keyword>
<feature type="transmembrane region" description="Helical" evidence="1">
    <location>
        <begin position="12"/>
        <end position="31"/>
    </location>
</feature>
<protein>
    <submittedName>
        <fullName evidence="2">Uncharacterized protein</fullName>
    </submittedName>
</protein>
<dbReference type="AlphaFoldDB" id="A0AA96YLL0"/>
<dbReference type="EMBL" id="CP053540">
    <property type="protein sequence ID" value="WOB42427.1"/>
    <property type="molecule type" value="Genomic_DNA"/>
</dbReference>
<evidence type="ECO:0000256" key="1">
    <source>
        <dbReference type="SAM" id="Phobius"/>
    </source>
</evidence>
<organism evidence="2">
    <name type="scientific">Thermoleptolyngbya oregonensis NK1-22</name>
    <dbReference type="NCBI Taxonomy" id="2547457"/>
    <lineage>
        <taxon>Bacteria</taxon>
        <taxon>Bacillati</taxon>
        <taxon>Cyanobacteriota</taxon>
        <taxon>Cyanophyceae</taxon>
        <taxon>Oculatellales</taxon>
        <taxon>Oculatellaceae</taxon>
        <taxon>Thermoleptolyngbya</taxon>
    </lineage>
</organism>
<sequence length="249" mass="28109">MKNHSRSINRYLGFLFGITLVGLALVGWGATIPSASYSLILSSVGGAIFGAGISLFLGDLIAKNALDEVRNVLSTSLDDGFCPRESALCSKENEIISYRAKWHHYHVTRMHDKYVWRYRIYDFSNSCSPGKLAAEIFAKDKQGREHKYIVKAGIRDGRFMIFEKAALGNEPVIIEIYPFMGLELQGIHSGIGTMRTWDGNNVLFPCIMSREPIINWKKEGDISEKLFADLDRIWKKDFTNLNAILPRVI</sequence>
<feature type="transmembrane region" description="Helical" evidence="1">
    <location>
        <begin position="37"/>
        <end position="57"/>
    </location>
</feature>